<dbReference type="AlphaFoldDB" id="A0A4R5NA86"/>
<dbReference type="Proteomes" id="UP000295681">
    <property type="component" value="Unassembled WGS sequence"/>
</dbReference>
<evidence type="ECO:0000256" key="4">
    <source>
        <dbReference type="ARBA" id="ARBA00022807"/>
    </source>
</evidence>
<comment type="caution">
    <text evidence="6">The sequence shown here is derived from an EMBL/GenBank/DDBJ whole genome shotgun (WGS) entry which is preliminary data.</text>
</comment>
<evidence type="ECO:0000313" key="7">
    <source>
        <dbReference type="Proteomes" id="UP000295681"/>
    </source>
</evidence>
<reference evidence="6 7" key="1">
    <citation type="journal article" date="2019" name="Appl. Microbiol. Biotechnol.">
        <title>Uncovering carbohydrate metabolism through a genotype-phenotype association study of 56 lactic acid bacteria genomes.</title>
        <authorList>
            <person name="Buron-Moles G."/>
            <person name="Chailyan A."/>
            <person name="Dolejs I."/>
            <person name="Forster J."/>
            <person name="Miks M.H."/>
        </authorList>
    </citation>
    <scope>NUCLEOTIDE SEQUENCE [LARGE SCALE GENOMIC DNA]</scope>
    <source>
        <strain evidence="6 7">ATCC 700006</strain>
    </source>
</reference>
<dbReference type="EMBL" id="PUFI01000005">
    <property type="protein sequence ID" value="TDG69390.1"/>
    <property type="molecule type" value="Genomic_DNA"/>
</dbReference>
<dbReference type="GO" id="GO:0008234">
    <property type="term" value="F:cysteine-type peptidase activity"/>
    <property type="evidence" value="ECO:0007669"/>
    <property type="project" value="UniProtKB-KW"/>
</dbReference>
<feature type="domain" description="NlpC/P60" evidence="5">
    <location>
        <begin position="61"/>
        <end position="117"/>
    </location>
</feature>
<protein>
    <recommendedName>
        <fullName evidence="5">NlpC/P60 domain-containing protein</fullName>
    </recommendedName>
</protein>
<keyword evidence="2" id="KW-0645">Protease</keyword>
<gene>
    <name evidence="6" type="ORF">C5L23_000852</name>
</gene>
<name>A0A4R5NA86_9LACO</name>
<comment type="similarity">
    <text evidence="1">Belongs to the peptidase C40 family.</text>
</comment>
<dbReference type="InterPro" id="IPR000064">
    <property type="entry name" value="NLP_P60_dom"/>
</dbReference>
<keyword evidence="3" id="KW-0378">Hydrolase</keyword>
<dbReference type="Gene3D" id="3.90.1720.10">
    <property type="entry name" value="endopeptidase domain like (from Nostoc punctiforme)"/>
    <property type="match status" value="1"/>
</dbReference>
<evidence type="ECO:0000256" key="3">
    <source>
        <dbReference type="ARBA" id="ARBA00022801"/>
    </source>
</evidence>
<evidence type="ECO:0000313" key="6">
    <source>
        <dbReference type="EMBL" id="TDG69390.1"/>
    </source>
</evidence>
<keyword evidence="7" id="KW-1185">Reference proteome</keyword>
<dbReference type="SUPFAM" id="SSF54001">
    <property type="entry name" value="Cysteine proteinases"/>
    <property type="match status" value="1"/>
</dbReference>
<organism evidence="6 7">
    <name type="scientific">Leuconostoc fallax</name>
    <dbReference type="NCBI Taxonomy" id="1251"/>
    <lineage>
        <taxon>Bacteria</taxon>
        <taxon>Bacillati</taxon>
        <taxon>Bacillota</taxon>
        <taxon>Bacilli</taxon>
        <taxon>Lactobacillales</taxon>
        <taxon>Lactobacillaceae</taxon>
        <taxon>Leuconostoc</taxon>
    </lineage>
</organism>
<dbReference type="RefSeq" id="WP_133264139.1">
    <property type="nucleotide sequence ID" value="NZ_JAGYGP010000006.1"/>
</dbReference>
<dbReference type="STRING" id="907931.GCA_000165675_01674"/>
<proteinExistence type="inferred from homology"/>
<dbReference type="Pfam" id="PF00877">
    <property type="entry name" value="NLPC_P60"/>
    <property type="match status" value="1"/>
</dbReference>
<evidence type="ECO:0000256" key="1">
    <source>
        <dbReference type="ARBA" id="ARBA00007074"/>
    </source>
</evidence>
<sequence>MHNSPILEKQSGSSIQVAFNLINTSYSQLNSGEWVAAVLNHSDYKPKNHYKWSNEISTQVNQIHQMIGVLQATPGDLLFWGIPANPYHVGIYIGGNQFIAAKLGQETAKVQVLSKDWYPNFAGKTV</sequence>
<evidence type="ECO:0000256" key="2">
    <source>
        <dbReference type="ARBA" id="ARBA00022670"/>
    </source>
</evidence>
<dbReference type="InterPro" id="IPR038765">
    <property type="entry name" value="Papain-like_cys_pep_sf"/>
</dbReference>
<dbReference type="GO" id="GO:0006508">
    <property type="term" value="P:proteolysis"/>
    <property type="evidence" value="ECO:0007669"/>
    <property type="project" value="UniProtKB-KW"/>
</dbReference>
<keyword evidence="4" id="KW-0788">Thiol protease</keyword>
<evidence type="ECO:0000259" key="5">
    <source>
        <dbReference type="Pfam" id="PF00877"/>
    </source>
</evidence>
<accession>A0A4R5NA86</accession>